<dbReference type="GO" id="GO:0005829">
    <property type="term" value="C:cytosol"/>
    <property type="evidence" value="ECO:0007669"/>
    <property type="project" value="TreeGrafter"/>
</dbReference>
<keyword evidence="1" id="KW-0399">Innate immunity</keyword>
<name>A0A098LZF4_9SAUR</name>
<dbReference type="FunFam" id="1.25.40.10:FF:000036">
    <property type="entry name" value="interferon-induced protein with tetratricopeptide repeats 5"/>
    <property type="match status" value="1"/>
</dbReference>
<dbReference type="AlphaFoldDB" id="A0A098LZF4"/>
<evidence type="ECO:0000313" key="7">
    <source>
        <dbReference type="EMBL" id="JAC95315.1"/>
    </source>
</evidence>
<feature type="repeat" description="TPR" evidence="6">
    <location>
        <begin position="435"/>
        <end position="468"/>
    </location>
</feature>
<evidence type="ECO:0000256" key="5">
    <source>
        <dbReference type="ARBA" id="ARBA00038336"/>
    </source>
</evidence>
<dbReference type="SUPFAM" id="SSF48452">
    <property type="entry name" value="TPR-like"/>
    <property type="match status" value="3"/>
</dbReference>
<evidence type="ECO:0000256" key="3">
    <source>
        <dbReference type="ARBA" id="ARBA00022803"/>
    </source>
</evidence>
<dbReference type="PANTHER" id="PTHR10271">
    <property type="entry name" value="INTERFERON-INDUCED PROTEIN WITH TETRATRICOPEPTIDE REPEATS"/>
    <property type="match status" value="1"/>
</dbReference>
<evidence type="ECO:0000256" key="2">
    <source>
        <dbReference type="ARBA" id="ARBA00022737"/>
    </source>
</evidence>
<dbReference type="InterPro" id="IPR011990">
    <property type="entry name" value="TPR-like_helical_dom_sf"/>
</dbReference>
<evidence type="ECO:0000256" key="6">
    <source>
        <dbReference type="PROSITE-ProRule" id="PRU00339"/>
    </source>
</evidence>
<dbReference type="PROSITE" id="PS50005">
    <property type="entry name" value="TPR"/>
    <property type="match status" value="2"/>
</dbReference>
<dbReference type="Pfam" id="PF13432">
    <property type="entry name" value="TPR_16"/>
    <property type="match status" value="1"/>
</dbReference>
<reference evidence="7" key="1">
    <citation type="submission" date="2014-09" db="EMBL/GenBank/DDBJ databases">
        <title>RNA-seq and high-definition mass spectrometry reveal the complex and divergent venoms of two rear-fanged colubrid snakes.</title>
        <authorList>
            <person name="McGivern J.J."/>
            <person name="Wray K.P."/>
            <person name="Margres M.J."/>
            <person name="Couch M.E."/>
            <person name="Mackessy S.P."/>
            <person name="Rokyta D.R."/>
        </authorList>
    </citation>
    <scope>NUCLEOTIDE SEQUENCE</scope>
    <source>
        <tissue evidence="7">Venom gland</tissue>
    </source>
</reference>
<dbReference type="EMBL" id="GBSI01001181">
    <property type="protein sequence ID" value="JAC95315.1"/>
    <property type="molecule type" value="Transcribed_RNA"/>
</dbReference>
<evidence type="ECO:0000256" key="4">
    <source>
        <dbReference type="ARBA" id="ARBA00022859"/>
    </source>
</evidence>
<organism evidence="7">
    <name type="scientific">Hypsiglena sp. JMG-2014</name>
    <dbReference type="NCBI Taxonomy" id="1550645"/>
    <lineage>
        <taxon>Eukaryota</taxon>
        <taxon>Metazoa</taxon>
        <taxon>Chordata</taxon>
        <taxon>Craniata</taxon>
        <taxon>Vertebrata</taxon>
        <taxon>Euteleostomi</taxon>
        <taxon>Lepidosauria</taxon>
        <taxon>Squamata</taxon>
        <taxon>Bifurcata</taxon>
        <taxon>Unidentata</taxon>
        <taxon>Episquamata</taxon>
        <taxon>Toxicofera</taxon>
        <taxon>Serpentes</taxon>
        <taxon>Colubroidea</taxon>
        <taxon>Dipsadidae</taxon>
        <taxon>Hypsiglena</taxon>
    </lineage>
</organism>
<dbReference type="SMART" id="SM00028">
    <property type="entry name" value="TPR"/>
    <property type="match status" value="5"/>
</dbReference>
<protein>
    <submittedName>
        <fullName evidence="7">Interferon-induced protein with tetratricopeptide repeat 5</fullName>
    </submittedName>
</protein>
<keyword evidence="4" id="KW-0391">Immunity</keyword>
<keyword evidence="2" id="KW-0677">Repeat</keyword>
<dbReference type="GO" id="GO:0045087">
    <property type="term" value="P:innate immune response"/>
    <property type="evidence" value="ECO:0007669"/>
    <property type="project" value="UniProtKB-KW"/>
</dbReference>
<comment type="similarity">
    <text evidence="5">Belongs to the IFIT family.</text>
</comment>
<sequence length="484" mass="56507">MSLLSQEGLKEILQQLECHFTWELQKEHIDPDELEERIAEQIRFLINKSKVQNYNLLAYVKFLNDKKDEALENLQKAEENVPIEYPGDVEKGSLVTWGNYAWVHYHMGNLTESREYVAKVESTCKQLGSKSPYKMELPQIDCEKGWALLKFGARYYEKAKENFKKALEKEPENPEFNSGYAITIYRQEDYYAKKRSGKASSLEPLRLAVKLNPNDIFVTPLLALKLQETNRVKEGQKYIEEVLGKYPDVPYVLRYAAKFYRKKGDVETSLQLLKKALKLTPNSGFLHHQIGLCYRTQYFALKKKVSKNQFQSVLKQYELMNLCIFHFRKVVERKAKFVYAYIDLANMYAEKRELREADETFQKVFAISNLTATEKQQLHFNYGRFQERHRKSEVNAVKQYLAGLKIENHSFEQKNCERSLKQLIDKTVKKGLICVEMFESLGFLSQRSGLKKIAIEAYESALKMDPGNEEYLSAVMNLKLSLES</sequence>
<keyword evidence="3 6" id="KW-0802">TPR repeat</keyword>
<dbReference type="PANTHER" id="PTHR10271:SF0">
    <property type="entry name" value="INTERFERON-INDUCED PROTEIN WITH TETRATRICOPEPTIDE REPEATS 5"/>
    <property type="match status" value="1"/>
</dbReference>
<feature type="repeat" description="TPR" evidence="6">
    <location>
        <begin position="250"/>
        <end position="283"/>
    </location>
</feature>
<proteinExistence type="inferred from homology"/>
<evidence type="ECO:0000256" key="1">
    <source>
        <dbReference type="ARBA" id="ARBA00022588"/>
    </source>
</evidence>
<accession>A0A098LZF4</accession>
<dbReference type="GO" id="GO:0051607">
    <property type="term" value="P:defense response to virus"/>
    <property type="evidence" value="ECO:0007669"/>
    <property type="project" value="TreeGrafter"/>
</dbReference>
<dbReference type="Gene3D" id="1.25.40.10">
    <property type="entry name" value="Tetratricopeptide repeat domain"/>
    <property type="match status" value="3"/>
</dbReference>
<dbReference type="InterPro" id="IPR019734">
    <property type="entry name" value="TPR_rpt"/>
</dbReference>